<protein>
    <submittedName>
        <fullName evidence="3">DHHA1 domain protein</fullName>
    </submittedName>
</protein>
<accession>C0EAK3</accession>
<gene>
    <name evidence="3" type="ORF">CLOSTMETH_00860</name>
</gene>
<evidence type="ECO:0000313" key="3">
    <source>
        <dbReference type="EMBL" id="EEG31548.1"/>
    </source>
</evidence>
<comment type="caution">
    <text evidence="3">The sequence shown here is derived from an EMBL/GenBank/DDBJ whole genome shotgun (WGS) entry which is preliminary data.</text>
</comment>
<dbReference type="InterPro" id="IPR038763">
    <property type="entry name" value="DHH_sf"/>
</dbReference>
<dbReference type="EMBL" id="ACEC01000032">
    <property type="protein sequence ID" value="EEG31548.1"/>
    <property type="molecule type" value="Genomic_DNA"/>
</dbReference>
<dbReference type="AlphaFoldDB" id="C0EAK3"/>
<name>C0EAK3_9FIRM</name>
<dbReference type="Gene3D" id="3.10.310.30">
    <property type="match status" value="1"/>
</dbReference>
<dbReference type="SUPFAM" id="SSF64182">
    <property type="entry name" value="DHH phosphoesterases"/>
    <property type="match status" value="1"/>
</dbReference>
<evidence type="ECO:0000259" key="2">
    <source>
        <dbReference type="Pfam" id="PF02272"/>
    </source>
</evidence>
<reference evidence="3 4" key="2">
    <citation type="submission" date="2009-02" db="EMBL/GenBank/DDBJ databases">
        <title>Draft genome sequence of Clostridium methylpentosum (DSM 5476).</title>
        <authorList>
            <person name="Sudarsanam P."/>
            <person name="Ley R."/>
            <person name="Guruge J."/>
            <person name="Turnbaugh P.J."/>
            <person name="Mahowald M."/>
            <person name="Liep D."/>
            <person name="Gordon J."/>
        </authorList>
    </citation>
    <scope>NUCLEOTIDE SEQUENCE [LARGE SCALE GENOMIC DNA]</scope>
    <source>
        <strain evidence="3 4">DSM 5476</strain>
    </source>
</reference>
<dbReference type="PANTHER" id="PTHR47618">
    <property type="entry name" value="BIFUNCTIONAL OLIGORIBONUCLEASE AND PAP PHOSPHATASE NRNA"/>
    <property type="match status" value="1"/>
</dbReference>
<dbReference type="InterPro" id="IPR001667">
    <property type="entry name" value="DDH_dom"/>
</dbReference>
<dbReference type="Proteomes" id="UP000003340">
    <property type="component" value="Unassembled WGS sequence"/>
</dbReference>
<reference evidence="3 4" key="1">
    <citation type="submission" date="2009-01" db="EMBL/GenBank/DDBJ databases">
        <authorList>
            <person name="Fulton L."/>
            <person name="Clifton S."/>
            <person name="Fulton B."/>
            <person name="Xu J."/>
            <person name="Minx P."/>
            <person name="Pepin K.H."/>
            <person name="Johnson M."/>
            <person name="Bhonagiri V."/>
            <person name="Nash W.E."/>
            <person name="Mardis E.R."/>
            <person name="Wilson R.K."/>
        </authorList>
    </citation>
    <scope>NUCLEOTIDE SEQUENCE [LARGE SCALE GENOMIC DNA]</scope>
    <source>
        <strain evidence="3 4">DSM 5476</strain>
    </source>
</reference>
<organism evidence="3 4">
    <name type="scientific">[Clostridium] methylpentosum DSM 5476</name>
    <dbReference type="NCBI Taxonomy" id="537013"/>
    <lineage>
        <taxon>Bacteria</taxon>
        <taxon>Bacillati</taxon>
        <taxon>Bacillota</taxon>
        <taxon>Clostridia</taxon>
        <taxon>Eubacteriales</taxon>
        <taxon>Oscillospiraceae</taxon>
        <taxon>Oscillospiraceae incertae sedis</taxon>
    </lineage>
</organism>
<evidence type="ECO:0000313" key="4">
    <source>
        <dbReference type="Proteomes" id="UP000003340"/>
    </source>
</evidence>
<dbReference type="Pfam" id="PF02272">
    <property type="entry name" value="DHHA1"/>
    <property type="match status" value="1"/>
</dbReference>
<dbReference type="PANTHER" id="PTHR47618:SF1">
    <property type="entry name" value="BIFUNCTIONAL OLIGORIBONUCLEASE AND PAP PHOSPHATASE NRNA"/>
    <property type="match status" value="1"/>
</dbReference>
<keyword evidence="4" id="KW-1185">Reference proteome</keyword>
<dbReference type="Pfam" id="PF01368">
    <property type="entry name" value="DHH"/>
    <property type="match status" value="1"/>
</dbReference>
<dbReference type="HOGENOM" id="CLU_039720_0_0_9"/>
<dbReference type="GO" id="GO:0003676">
    <property type="term" value="F:nucleic acid binding"/>
    <property type="evidence" value="ECO:0007669"/>
    <property type="project" value="InterPro"/>
</dbReference>
<dbReference type="eggNOG" id="COG0618">
    <property type="taxonomic scope" value="Bacteria"/>
</dbReference>
<feature type="domain" description="DHHA1" evidence="2">
    <location>
        <begin position="228"/>
        <end position="314"/>
    </location>
</feature>
<evidence type="ECO:0000259" key="1">
    <source>
        <dbReference type="Pfam" id="PF01368"/>
    </source>
</evidence>
<feature type="domain" description="DDH" evidence="1">
    <location>
        <begin position="17"/>
        <end position="151"/>
    </location>
</feature>
<dbReference type="STRING" id="537013.CLOSTMETH_00860"/>
<dbReference type="InterPro" id="IPR003156">
    <property type="entry name" value="DHHA1_dom"/>
</dbReference>
<sequence length="317" mass="35390">MKIELELAAQRLREHDKILILTHKNPDGDTLGSGFGLYYGLKQLGKQVYLRNSDELPAKFSYFYDSQMTAEFEPDYIVSVDVGDTKLLGTKLEQYADKIDLCIDHHVSNTLYAKETYLDGAASSVSEILFFLLELLGIWFDEQIANCLYTGLVTDTGCFKFSNTGVKTHLAAARLIEFGADYERINRDMFETKSFARIALERMVLDGMEFYFDRRCAYVLVTRAMMEEAGADYTTFDGISAITRQIEGVDVGLTLREIGADDYKISVRTSAAVNASELCRKFDGGGHVRAAGCTLKGNIADVKRKLLAAAQEMLGSR</sequence>
<dbReference type="InterPro" id="IPR051319">
    <property type="entry name" value="Oligoribo/pAp-PDE_c-di-AMP_PDE"/>
</dbReference>
<proteinExistence type="predicted"/>
<dbReference type="Gene3D" id="3.90.1640.10">
    <property type="entry name" value="inorganic pyrophosphatase (n-terminal core)"/>
    <property type="match status" value="1"/>
</dbReference>